<dbReference type="GO" id="GO:0016705">
    <property type="term" value="F:oxidoreductase activity, acting on paired donors, with incorporation or reduction of molecular oxygen"/>
    <property type="evidence" value="ECO:0007669"/>
    <property type="project" value="InterPro"/>
</dbReference>
<dbReference type="SUPFAM" id="SSF48264">
    <property type="entry name" value="Cytochrome P450"/>
    <property type="match status" value="1"/>
</dbReference>
<keyword evidence="9" id="KW-1133">Transmembrane helix</keyword>
<accession>A0A2N8UGF5</accession>
<evidence type="ECO:0000313" key="10">
    <source>
        <dbReference type="EMBL" id="SJX63839.1"/>
    </source>
</evidence>
<dbReference type="PRINTS" id="PR00463">
    <property type="entry name" value="EP450I"/>
</dbReference>
<gene>
    <name evidence="10" type="ORF">SRS1_11138</name>
</gene>
<comment type="cofactor">
    <cofactor evidence="1 6">
        <name>heme</name>
        <dbReference type="ChEBI" id="CHEBI:30413"/>
    </cofactor>
</comment>
<proteinExistence type="inferred from homology"/>
<dbReference type="InterPro" id="IPR002401">
    <property type="entry name" value="Cyt_P450_E_grp-I"/>
</dbReference>
<comment type="similarity">
    <text evidence="2 7">Belongs to the cytochrome P450 family.</text>
</comment>
<dbReference type="PANTHER" id="PTHR24286:SF228">
    <property type="entry name" value="C-22 STEROL DESATURASE ERG5"/>
    <property type="match status" value="1"/>
</dbReference>
<dbReference type="GO" id="GO:0005506">
    <property type="term" value="F:iron ion binding"/>
    <property type="evidence" value="ECO:0007669"/>
    <property type="project" value="InterPro"/>
</dbReference>
<reference evidence="10 11" key="1">
    <citation type="submission" date="2017-02" db="EMBL/GenBank/DDBJ databases">
        <authorList>
            <person name="Peterson S.W."/>
        </authorList>
    </citation>
    <scope>NUCLEOTIDE SEQUENCE [LARGE SCALE GENOMIC DNA]</scope>
    <source>
        <strain evidence="10 11">SRS1_H2-8</strain>
    </source>
</reference>
<organism evidence="10 11">
    <name type="scientific">Sporisorium reilianum f. sp. reilianum</name>
    <dbReference type="NCBI Taxonomy" id="72559"/>
    <lineage>
        <taxon>Eukaryota</taxon>
        <taxon>Fungi</taxon>
        <taxon>Dikarya</taxon>
        <taxon>Basidiomycota</taxon>
        <taxon>Ustilaginomycotina</taxon>
        <taxon>Ustilaginomycetes</taxon>
        <taxon>Ustilaginales</taxon>
        <taxon>Ustilaginaceae</taxon>
        <taxon>Sporisorium</taxon>
    </lineage>
</organism>
<protein>
    <recommendedName>
        <fullName evidence="12">Cytochrome P450</fullName>
    </recommendedName>
</protein>
<feature type="region of interest" description="Disordered" evidence="8">
    <location>
        <begin position="495"/>
        <end position="517"/>
    </location>
</feature>
<dbReference type="CDD" id="cd00302">
    <property type="entry name" value="cytochrome_P450"/>
    <property type="match status" value="1"/>
</dbReference>
<dbReference type="AlphaFoldDB" id="A0A2N8UGF5"/>
<evidence type="ECO:0000256" key="4">
    <source>
        <dbReference type="ARBA" id="ARBA00023002"/>
    </source>
</evidence>
<dbReference type="Proteomes" id="UP000239563">
    <property type="component" value="Chromosome IX"/>
</dbReference>
<evidence type="ECO:0008006" key="12">
    <source>
        <dbReference type="Google" id="ProtNLM"/>
    </source>
</evidence>
<dbReference type="InterPro" id="IPR001128">
    <property type="entry name" value="Cyt_P450"/>
</dbReference>
<evidence type="ECO:0000256" key="5">
    <source>
        <dbReference type="ARBA" id="ARBA00023004"/>
    </source>
</evidence>
<dbReference type="Pfam" id="PF00067">
    <property type="entry name" value="p450"/>
    <property type="match status" value="1"/>
</dbReference>
<feature type="binding site" description="axial binding residue" evidence="6">
    <location>
        <position position="466"/>
    </location>
    <ligand>
        <name>heme</name>
        <dbReference type="ChEBI" id="CHEBI:30413"/>
    </ligand>
    <ligandPart>
        <name>Fe</name>
        <dbReference type="ChEBI" id="CHEBI:18248"/>
    </ligandPart>
</feature>
<keyword evidence="5 6" id="KW-0408">Iron</keyword>
<keyword evidence="7" id="KW-0503">Monooxygenase</keyword>
<keyword evidence="4 7" id="KW-0560">Oxidoreductase</keyword>
<dbReference type="EMBL" id="LT795062">
    <property type="protein sequence ID" value="SJX63839.1"/>
    <property type="molecule type" value="Genomic_DNA"/>
</dbReference>
<evidence type="ECO:0000256" key="9">
    <source>
        <dbReference type="SAM" id="Phobius"/>
    </source>
</evidence>
<keyword evidence="9" id="KW-0812">Transmembrane</keyword>
<name>A0A2N8UGF5_9BASI</name>
<dbReference type="GO" id="GO:0016125">
    <property type="term" value="P:sterol metabolic process"/>
    <property type="evidence" value="ECO:0007669"/>
    <property type="project" value="TreeGrafter"/>
</dbReference>
<dbReference type="PROSITE" id="PS00086">
    <property type="entry name" value="CYTOCHROME_P450"/>
    <property type="match status" value="1"/>
</dbReference>
<keyword evidence="6 7" id="KW-0349">Heme</keyword>
<evidence type="ECO:0000256" key="3">
    <source>
        <dbReference type="ARBA" id="ARBA00022723"/>
    </source>
</evidence>
<feature type="transmembrane region" description="Helical" evidence="9">
    <location>
        <begin position="20"/>
        <end position="36"/>
    </location>
</feature>
<evidence type="ECO:0000256" key="1">
    <source>
        <dbReference type="ARBA" id="ARBA00001971"/>
    </source>
</evidence>
<feature type="transmembrane region" description="Helical" evidence="9">
    <location>
        <begin position="299"/>
        <end position="322"/>
    </location>
</feature>
<evidence type="ECO:0000256" key="2">
    <source>
        <dbReference type="ARBA" id="ARBA00010617"/>
    </source>
</evidence>
<dbReference type="Gene3D" id="1.10.630.10">
    <property type="entry name" value="Cytochrome P450"/>
    <property type="match status" value="1"/>
</dbReference>
<evidence type="ECO:0000256" key="6">
    <source>
        <dbReference type="PIRSR" id="PIRSR602401-1"/>
    </source>
</evidence>
<keyword evidence="9" id="KW-0472">Membrane</keyword>
<evidence type="ECO:0000256" key="8">
    <source>
        <dbReference type="SAM" id="MobiDB-lite"/>
    </source>
</evidence>
<dbReference type="GO" id="GO:0020037">
    <property type="term" value="F:heme binding"/>
    <property type="evidence" value="ECO:0007669"/>
    <property type="project" value="InterPro"/>
</dbReference>
<keyword evidence="3 6" id="KW-0479">Metal-binding</keyword>
<dbReference type="GO" id="GO:0004497">
    <property type="term" value="F:monooxygenase activity"/>
    <property type="evidence" value="ECO:0007669"/>
    <property type="project" value="UniProtKB-KW"/>
</dbReference>
<dbReference type="InterPro" id="IPR017972">
    <property type="entry name" value="Cyt_P450_CS"/>
</dbReference>
<dbReference type="PANTHER" id="PTHR24286">
    <property type="entry name" value="CYTOCHROME P450 26"/>
    <property type="match status" value="1"/>
</dbReference>
<sequence length="533" mass="60004">MASNFFAVSTQGTLITSSTFWSAAASVVALLVWNLFRAPATLYRAGSVKPYRSSLLPGLGPFQLYSQRNSWLRSVFGDPETWHETPPKQNGVRVNSCSHIMTVTNNPAQDGKTFFNDRGLHFNQGYEVMFAGIPEMPSWLAPTPPADDAGLDGFVQNLKQAIGAKRLQTTIPEMMRCIVVNLKEYPATDGRLDVHKTIYPLVFQISVLLIGLAEHARDVNTVKALEGPFWSFADNTGFMATHFPLLPWPSTVKKWIGAIKMSTAIRTTLEQRKKDGRRENDHVQEMIDRGASARSIEDFVMGGLFAAIINSTGIASYLLIFLCSRPELRDRVRAEFDTILRKHAEERGDDYDSLTLQQKLDRVPLEVWEGDMPLYTTVFDETMRLLLISLLFRRKVASASKVTQGETRISNDAIHDREFIGYWLAAAHRNSNIYTNPLKFDPDRFARGEGKGEGEFVPWGAGRHLCLGMRFAKLEIRAVHAAFLLNFPDTVTTDTKGNVYKPDDVPLPDQESEHRRYPTKPVALSYKVNQLRT</sequence>
<evidence type="ECO:0000313" key="11">
    <source>
        <dbReference type="Proteomes" id="UP000239563"/>
    </source>
</evidence>
<dbReference type="PRINTS" id="PR00385">
    <property type="entry name" value="P450"/>
</dbReference>
<dbReference type="InterPro" id="IPR036396">
    <property type="entry name" value="Cyt_P450_sf"/>
</dbReference>
<evidence type="ECO:0000256" key="7">
    <source>
        <dbReference type="RuleBase" id="RU000461"/>
    </source>
</evidence>